<name>G0TW89_TRYVY</name>
<accession>G0TW89</accession>
<gene>
    <name evidence="2" type="ORF">TVY486_0600180</name>
</gene>
<reference evidence="2" key="1">
    <citation type="journal article" date="2012" name="Proc. Natl. Acad. Sci. U.S.A.">
        <title>Antigenic diversity is generated by distinct evolutionary mechanisms in African trypanosome species.</title>
        <authorList>
            <person name="Jackson A.P."/>
            <person name="Berry A."/>
            <person name="Aslett M."/>
            <person name="Allison H.C."/>
            <person name="Burton P."/>
            <person name="Vavrova-Anderson J."/>
            <person name="Brown R."/>
            <person name="Browne H."/>
            <person name="Corton N."/>
            <person name="Hauser H."/>
            <person name="Gamble J."/>
            <person name="Gilderthorp R."/>
            <person name="Marcello L."/>
            <person name="McQuillan J."/>
            <person name="Otto T.D."/>
            <person name="Quail M.A."/>
            <person name="Sanders M.J."/>
            <person name="van Tonder A."/>
            <person name="Ginger M.L."/>
            <person name="Field M.C."/>
            <person name="Barry J.D."/>
            <person name="Hertz-Fowler C."/>
            <person name="Berriman M."/>
        </authorList>
    </citation>
    <scope>NUCLEOTIDE SEQUENCE</scope>
    <source>
        <strain evidence="2">Y486</strain>
    </source>
</reference>
<evidence type="ECO:0000313" key="2">
    <source>
        <dbReference type="EMBL" id="CCC48227.1"/>
    </source>
</evidence>
<sequence length="301" mass="33683">MRLLPHCSWVRAATRLYAQQKSASRYVRSFGTSPSYFSPKCTSMRKQKNEKAYGSAARVKNVQPVGSAATSNADAVSEHLEDGDEDHSLAEQLAEEERRLIEGDTRLAMRMLMQHHFLHKNNVQRPEDKRLEAEKERLRKKHRARMERIEWKTRNSMELGPSAAVDGILPLYQRPTSNAAAWRRFNSVATENASHASEKAGDAFGEVNSLCCDGVSGNGSDLCTGHDLCAFLTKPDITVYSAEFDHRIRSAEVVEAEQQRCREELEQGVATKVLGREEIEGGGGLTPMRVVQSQMMDDEDG</sequence>
<dbReference type="VEuPathDB" id="TriTrypDB:TvY486_0600180"/>
<dbReference type="AlphaFoldDB" id="G0TW89"/>
<feature type="region of interest" description="Disordered" evidence="1">
    <location>
        <begin position="65"/>
        <end position="88"/>
    </location>
</feature>
<protein>
    <submittedName>
        <fullName evidence="2">Uncharacterized protein</fullName>
    </submittedName>
</protein>
<organism evidence="2">
    <name type="scientific">Trypanosoma vivax (strain Y486)</name>
    <dbReference type="NCBI Taxonomy" id="1055687"/>
    <lineage>
        <taxon>Eukaryota</taxon>
        <taxon>Discoba</taxon>
        <taxon>Euglenozoa</taxon>
        <taxon>Kinetoplastea</taxon>
        <taxon>Metakinetoplastina</taxon>
        <taxon>Trypanosomatida</taxon>
        <taxon>Trypanosomatidae</taxon>
        <taxon>Trypanosoma</taxon>
        <taxon>Duttonella</taxon>
    </lineage>
</organism>
<proteinExistence type="predicted"/>
<evidence type="ECO:0000256" key="1">
    <source>
        <dbReference type="SAM" id="MobiDB-lite"/>
    </source>
</evidence>
<dbReference type="EMBL" id="HE573022">
    <property type="protein sequence ID" value="CCC48227.1"/>
    <property type="molecule type" value="Genomic_DNA"/>
</dbReference>
<feature type="non-terminal residue" evidence="2">
    <location>
        <position position="301"/>
    </location>
</feature>